<dbReference type="PANTHER" id="PTHR43298">
    <property type="entry name" value="MULTIDRUG RESISTANCE PROTEIN NORM-RELATED"/>
    <property type="match status" value="1"/>
</dbReference>
<dbReference type="InterPro" id="IPR002528">
    <property type="entry name" value="MATE_fam"/>
</dbReference>
<evidence type="ECO:0000256" key="2">
    <source>
        <dbReference type="SAM" id="Phobius"/>
    </source>
</evidence>
<feature type="transmembrane region" description="Helical" evidence="2">
    <location>
        <begin position="172"/>
        <end position="196"/>
    </location>
</feature>
<accession>A0A1Y5HYB1</accession>
<protein>
    <recommendedName>
        <fullName evidence="5">MATE family efflux transporter</fullName>
    </recommendedName>
</protein>
<feature type="transmembrane region" description="Helical" evidence="2">
    <location>
        <begin position="7"/>
        <end position="30"/>
    </location>
</feature>
<evidence type="ECO:0000313" key="3">
    <source>
        <dbReference type="EMBL" id="OUS40904.1"/>
    </source>
</evidence>
<organism evidence="3 4">
    <name type="scientific">Oleispira antarctica</name>
    <dbReference type="NCBI Taxonomy" id="188908"/>
    <lineage>
        <taxon>Bacteria</taxon>
        <taxon>Pseudomonadati</taxon>
        <taxon>Pseudomonadota</taxon>
        <taxon>Gammaproteobacteria</taxon>
        <taxon>Oceanospirillales</taxon>
        <taxon>Oceanospirillaceae</taxon>
        <taxon>Oleispira</taxon>
    </lineage>
</organism>
<name>A0A1Y5HYB1_OLEAN</name>
<dbReference type="EMBL" id="MABE01000214">
    <property type="protein sequence ID" value="OUS40904.1"/>
    <property type="molecule type" value="Genomic_DNA"/>
</dbReference>
<dbReference type="GO" id="GO:0015297">
    <property type="term" value="F:antiporter activity"/>
    <property type="evidence" value="ECO:0007669"/>
    <property type="project" value="InterPro"/>
</dbReference>
<proteinExistence type="predicted"/>
<dbReference type="Pfam" id="PF01554">
    <property type="entry name" value="MatE"/>
    <property type="match status" value="1"/>
</dbReference>
<sequence length="270" mass="28856">MVIGIVAVFFFNLVDTFFIGLLGTTSLAAVSFTMPIAMVVMNLAIGLGIASSALIARAIGGNEHHLAQRYITASLLLTGAIATLILAMGWYFNDDLFLLLGADAELLPVIWQYMQFYWPGAWLMMFMIVINSSMRAVGNTKLPSMMMLGSAVLNAILDPILIFGIGPIDGMGIAGAALASTLCWLVVVLVMIYSLAKIDLLHWAQLTVKELLGIWQRLMAIGIPAMVTNVLVPIASGILLIMIAPMGEQAVAAFGVGARIEPFSIVVILA</sequence>
<feature type="non-terminal residue" evidence="3">
    <location>
        <position position="270"/>
    </location>
</feature>
<dbReference type="AlphaFoldDB" id="A0A1Y5HYB1"/>
<gene>
    <name evidence="3" type="ORF">A9R00_03665</name>
</gene>
<evidence type="ECO:0000313" key="4">
    <source>
        <dbReference type="Proteomes" id="UP000227088"/>
    </source>
</evidence>
<dbReference type="NCBIfam" id="TIGR00797">
    <property type="entry name" value="matE"/>
    <property type="match status" value="1"/>
</dbReference>
<keyword evidence="2" id="KW-1133">Transmembrane helix</keyword>
<feature type="transmembrane region" description="Helical" evidence="2">
    <location>
        <begin position="217"/>
        <end position="244"/>
    </location>
</feature>
<keyword evidence="1" id="KW-0813">Transport</keyword>
<comment type="caution">
    <text evidence="3">The sequence shown here is derived from an EMBL/GenBank/DDBJ whole genome shotgun (WGS) entry which is preliminary data.</text>
</comment>
<feature type="transmembrane region" description="Helical" evidence="2">
    <location>
        <begin position="146"/>
        <end position="166"/>
    </location>
</feature>
<dbReference type="PANTHER" id="PTHR43298:SF2">
    <property type="entry name" value="FMN_FAD EXPORTER YEEO-RELATED"/>
    <property type="match status" value="1"/>
</dbReference>
<dbReference type="InterPro" id="IPR050222">
    <property type="entry name" value="MATE_MdtK"/>
</dbReference>
<reference evidence="4" key="1">
    <citation type="journal article" date="2017" name="Proc. Natl. Acad. Sci. U.S.A.">
        <title>Simulation of Deepwater Horizon oil plume reveals substrate specialization within a complex community of hydrocarbon degraders.</title>
        <authorList>
            <person name="Hu P."/>
            <person name="Dubinsky E.A."/>
            <person name="Probst A.J."/>
            <person name="Wang J."/>
            <person name="Sieber C.M.K."/>
            <person name="Tom L.M."/>
            <person name="Gardinali P."/>
            <person name="Banfield J.F."/>
            <person name="Atlas R.M."/>
            <person name="Andersen G.L."/>
        </authorList>
    </citation>
    <scope>NUCLEOTIDE SEQUENCE [LARGE SCALE GENOMIC DNA]</scope>
</reference>
<feature type="transmembrane region" description="Helical" evidence="2">
    <location>
        <begin position="116"/>
        <end position="134"/>
    </location>
</feature>
<evidence type="ECO:0000256" key="1">
    <source>
        <dbReference type="ARBA" id="ARBA00022448"/>
    </source>
</evidence>
<dbReference type="Proteomes" id="UP000227088">
    <property type="component" value="Unassembled WGS sequence"/>
</dbReference>
<feature type="transmembrane region" description="Helical" evidence="2">
    <location>
        <begin position="36"/>
        <end position="59"/>
    </location>
</feature>
<evidence type="ECO:0008006" key="5">
    <source>
        <dbReference type="Google" id="ProtNLM"/>
    </source>
</evidence>
<feature type="transmembrane region" description="Helical" evidence="2">
    <location>
        <begin position="71"/>
        <end position="92"/>
    </location>
</feature>
<keyword evidence="2" id="KW-0812">Transmembrane</keyword>
<dbReference type="GO" id="GO:0005886">
    <property type="term" value="C:plasma membrane"/>
    <property type="evidence" value="ECO:0007669"/>
    <property type="project" value="TreeGrafter"/>
</dbReference>
<dbReference type="GO" id="GO:0042910">
    <property type="term" value="F:xenobiotic transmembrane transporter activity"/>
    <property type="evidence" value="ECO:0007669"/>
    <property type="project" value="InterPro"/>
</dbReference>
<keyword evidence="2" id="KW-0472">Membrane</keyword>